<sequence length="264" mass="27117">MSASESTLRILLAVAARLLPRAARARWREEALADLLATSGRRRWWFAADVVLKVPVLAVAHRAAGGWRPWAGMLAGTGLVAAVVTIVGALVSASVIGEDTAEFWFLFAPCGMLPAVALSAFDRARRRGGGAARWLAATAVTVGAGTGPIPAGLVGLATTGWSTAGFTLVLMTASVPGGWLVLTSVRSFRARNSPIGLAVLGGVAGGSSLAVIAGVWADEMLSGFGAILGLPSVLGLVLFVPSMLVWGLWAGIRLLRGDLVVLTA</sequence>
<keyword evidence="2 5" id="KW-0812">Transmembrane</keyword>
<reference evidence="7" key="1">
    <citation type="journal article" date="2019" name="Int. J. Syst. Evol. Microbiol.">
        <title>The Global Catalogue of Microorganisms (GCM) 10K type strain sequencing project: providing services to taxonomists for standard genome sequencing and annotation.</title>
        <authorList>
            <consortium name="The Broad Institute Genomics Platform"/>
            <consortium name="The Broad Institute Genome Sequencing Center for Infectious Disease"/>
            <person name="Wu L."/>
            <person name="Ma J."/>
        </authorList>
    </citation>
    <scope>NUCLEOTIDE SEQUENCE [LARGE SCALE GENOMIC DNA]</scope>
    <source>
        <strain evidence="7">JCM 9458</strain>
    </source>
</reference>
<feature type="transmembrane region" description="Helical" evidence="5">
    <location>
        <begin position="223"/>
        <end position="249"/>
    </location>
</feature>
<evidence type="ECO:0000256" key="5">
    <source>
        <dbReference type="SAM" id="Phobius"/>
    </source>
</evidence>
<dbReference type="PRINTS" id="PR00342">
    <property type="entry name" value="RHESUSRHD"/>
</dbReference>
<comment type="subcellular location">
    <subcellularLocation>
        <location evidence="1">Membrane</location>
        <topology evidence="1">Multi-pass membrane protein</topology>
    </subcellularLocation>
</comment>
<dbReference type="EMBL" id="BAAAYN010000082">
    <property type="protein sequence ID" value="GAA3398356.1"/>
    <property type="molecule type" value="Genomic_DNA"/>
</dbReference>
<evidence type="ECO:0000313" key="6">
    <source>
        <dbReference type="EMBL" id="GAA3398356.1"/>
    </source>
</evidence>
<feature type="transmembrane region" description="Helical" evidence="5">
    <location>
        <begin position="134"/>
        <end position="157"/>
    </location>
</feature>
<feature type="transmembrane region" description="Helical" evidence="5">
    <location>
        <begin position="73"/>
        <end position="97"/>
    </location>
</feature>
<dbReference type="RefSeq" id="WP_345733716.1">
    <property type="nucleotide sequence ID" value="NZ_BAAAYN010000082.1"/>
</dbReference>
<comment type="caution">
    <text evidence="6">The sequence shown here is derived from an EMBL/GenBank/DDBJ whole genome shotgun (WGS) entry which is preliminary data.</text>
</comment>
<feature type="transmembrane region" description="Helical" evidence="5">
    <location>
        <begin position="163"/>
        <end position="182"/>
    </location>
</feature>
<name>A0ABP6TBJ3_9ACTN</name>
<evidence type="ECO:0000256" key="2">
    <source>
        <dbReference type="ARBA" id="ARBA00022692"/>
    </source>
</evidence>
<keyword evidence="4 5" id="KW-0472">Membrane</keyword>
<evidence type="ECO:0008006" key="8">
    <source>
        <dbReference type="Google" id="ProtNLM"/>
    </source>
</evidence>
<dbReference type="InterPro" id="IPR002229">
    <property type="entry name" value="RhesusRHD"/>
</dbReference>
<feature type="transmembrane region" description="Helical" evidence="5">
    <location>
        <begin position="194"/>
        <end position="217"/>
    </location>
</feature>
<gene>
    <name evidence="6" type="ORF">GCM10020369_81640</name>
</gene>
<organism evidence="6 7">
    <name type="scientific">Cryptosporangium minutisporangium</name>
    <dbReference type="NCBI Taxonomy" id="113569"/>
    <lineage>
        <taxon>Bacteria</taxon>
        <taxon>Bacillati</taxon>
        <taxon>Actinomycetota</taxon>
        <taxon>Actinomycetes</taxon>
        <taxon>Cryptosporangiales</taxon>
        <taxon>Cryptosporangiaceae</taxon>
        <taxon>Cryptosporangium</taxon>
    </lineage>
</organism>
<evidence type="ECO:0000313" key="7">
    <source>
        <dbReference type="Proteomes" id="UP001501676"/>
    </source>
</evidence>
<keyword evidence="7" id="KW-1185">Reference proteome</keyword>
<feature type="transmembrane region" description="Helical" evidence="5">
    <location>
        <begin position="103"/>
        <end position="122"/>
    </location>
</feature>
<evidence type="ECO:0000256" key="3">
    <source>
        <dbReference type="ARBA" id="ARBA00022989"/>
    </source>
</evidence>
<protein>
    <recommendedName>
        <fullName evidence="8">Integral membrane protein</fullName>
    </recommendedName>
</protein>
<dbReference type="Proteomes" id="UP001501676">
    <property type="component" value="Unassembled WGS sequence"/>
</dbReference>
<evidence type="ECO:0000256" key="1">
    <source>
        <dbReference type="ARBA" id="ARBA00004141"/>
    </source>
</evidence>
<accession>A0ABP6TBJ3</accession>
<keyword evidence="3 5" id="KW-1133">Transmembrane helix</keyword>
<evidence type="ECO:0000256" key="4">
    <source>
        <dbReference type="ARBA" id="ARBA00023136"/>
    </source>
</evidence>
<proteinExistence type="predicted"/>